<feature type="signal peptide" evidence="1">
    <location>
        <begin position="1"/>
        <end position="26"/>
    </location>
</feature>
<dbReference type="PROSITE" id="PS51257">
    <property type="entry name" value="PROKAR_LIPOPROTEIN"/>
    <property type="match status" value="1"/>
</dbReference>
<proteinExistence type="predicted"/>
<keyword evidence="3" id="KW-1185">Reference proteome</keyword>
<dbReference type="InterPro" id="IPR027304">
    <property type="entry name" value="Trigger_fact/SurA_dom_sf"/>
</dbReference>
<sequence length="241" mass="27729">MRRKVYSLIFCLTLLAPLLIACNVNAKESPEIVAKIDDIEITEQTFSAMVEAEKNIWGKLNINMPEDDAYYEKVVLKRLITNALLDVQAKKEGIVVSAKEASDQLNKQLQQIKYLAPEDPGKISFLNRIKSSGYNSIEDYEKDNRVLDAYRKQLARVKLRNTFYETVSKTAGLEERGKAWEDYKNNLINTGDYEIYIPVDIKGFEPVRPWERYNNQDLNQTFATEGMRQGTVLPCRIIYTA</sequence>
<dbReference type="AlphaFoldDB" id="A0A2L2XHR7"/>
<dbReference type="Gene3D" id="1.10.4030.10">
    <property type="entry name" value="Porin chaperone SurA, peptide-binding domain"/>
    <property type="match status" value="1"/>
</dbReference>
<comment type="caution">
    <text evidence="2">The sequence shown here is derived from an EMBL/GenBank/DDBJ whole genome shotgun (WGS) entry which is preliminary data.</text>
</comment>
<name>A0A2L2XHR7_9FIRM</name>
<evidence type="ECO:0000256" key="1">
    <source>
        <dbReference type="SAM" id="SignalP"/>
    </source>
</evidence>
<dbReference type="RefSeq" id="WP_104373326.1">
    <property type="nucleotide sequence ID" value="NZ_BFAV01000157.1"/>
</dbReference>
<dbReference type="OrthoDB" id="1796187at2"/>
<dbReference type="SUPFAM" id="SSF109998">
    <property type="entry name" value="Triger factor/SurA peptide-binding domain-like"/>
    <property type="match status" value="1"/>
</dbReference>
<protein>
    <submittedName>
        <fullName evidence="2">Uncharacterized protein</fullName>
    </submittedName>
</protein>
<dbReference type="Proteomes" id="UP000239549">
    <property type="component" value="Unassembled WGS sequence"/>
</dbReference>
<gene>
    <name evidence="2" type="ORF">DCCM_4366</name>
</gene>
<evidence type="ECO:0000313" key="3">
    <source>
        <dbReference type="Proteomes" id="UP000239549"/>
    </source>
</evidence>
<dbReference type="Pfam" id="PF13623">
    <property type="entry name" value="SurA_N_2"/>
    <property type="match status" value="1"/>
</dbReference>
<keyword evidence="1" id="KW-0732">Signal</keyword>
<evidence type="ECO:0000313" key="2">
    <source>
        <dbReference type="EMBL" id="GBF35243.1"/>
    </source>
</evidence>
<accession>A0A2L2XHR7</accession>
<reference evidence="3" key="1">
    <citation type="submission" date="2018-02" db="EMBL/GenBank/DDBJ databases">
        <title>Genome sequence of Desulfocucumis palustris strain NAW-5.</title>
        <authorList>
            <person name="Watanabe M."/>
            <person name="Kojima H."/>
            <person name="Fukui M."/>
        </authorList>
    </citation>
    <scope>NUCLEOTIDE SEQUENCE [LARGE SCALE GENOMIC DNA]</scope>
    <source>
        <strain evidence="3">NAW-5</strain>
    </source>
</reference>
<dbReference type="EMBL" id="BFAV01000157">
    <property type="protein sequence ID" value="GBF35243.1"/>
    <property type="molecule type" value="Genomic_DNA"/>
</dbReference>
<organism evidence="2 3">
    <name type="scientific">Desulfocucumis palustris</name>
    <dbReference type="NCBI Taxonomy" id="1898651"/>
    <lineage>
        <taxon>Bacteria</taxon>
        <taxon>Bacillati</taxon>
        <taxon>Bacillota</taxon>
        <taxon>Clostridia</taxon>
        <taxon>Eubacteriales</taxon>
        <taxon>Desulfocucumaceae</taxon>
        <taxon>Desulfocucumis</taxon>
    </lineage>
</organism>
<feature type="chain" id="PRO_5014649613" evidence="1">
    <location>
        <begin position="27"/>
        <end position="241"/>
    </location>
</feature>